<dbReference type="EMBL" id="JH688443">
    <property type="protein sequence ID" value="EJD33093.1"/>
    <property type="molecule type" value="Genomic_DNA"/>
</dbReference>
<evidence type="ECO:0000259" key="5">
    <source>
        <dbReference type="PROSITE" id="PS50142"/>
    </source>
</evidence>
<proteinExistence type="predicted"/>
<evidence type="ECO:0000313" key="6">
    <source>
        <dbReference type="EMBL" id="EJD33093.1"/>
    </source>
</evidence>
<dbReference type="PROSITE" id="PS50137">
    <property type="entry name" value="DS_RBD"/>
    <property type="match status" value="1"/>
</dbReference>
<gene>
    <name evidence="6" type="ORF">AURDEDRAFT_177823</name>
</gene>
<dbReference type="InterPro" id="IPR036389">
    <property type="entry name" value="RNase_III_sf"/>
</dbReference>
<protein>
    <submittedName>
        <fullName evidence="6">Uncharacterized protein</fullName>
    </submittedName>
</protein>
<dbReference type="InterPro" id="IPR000999">
    <property type="entry name" value="RNase_III_dom"/>
</dbReference>
<dbReference type="eggNOG" id="ENOG502SNSJ">
    <property type="taxonomic scope" value="Eukaryota"/>
</dbReference>
<dbReference type="Pfam" id="PF00035">
    <property type="entry name" value="dsrm"/>
    <property type="match status" value="1"/>
</dbReference>
<feature type="domain" description="RNase III" evidence="5">
    <location>
        <begin position="35"/>
        <end position="138"/>
    </location>
</feature>
<feature type="region of interest" description="Disordered" evidence="3">
    <location>
        <begin position="153"/>
        <end position="174"/>
    </location>
</feature>
<reference evidence="7" key="1">
    <citation type="journal article" date="2012" name="Science">
        <title>The Paleozoic origin of enzymatic lignin decomposition reconstructed from 31 fungal genomes.</title>
        <authorList>
            <person name="Floudas D."/>
            <person name="Binder M."/>
            <person name="Riley R."/>
            <person name="Barry K."/>
            <person name="Blanchette R.A."/>
            <person name="Henrissat B."/>
            <person name="Martinez A.T."/>
            <person name="Otillar R."/>
            <person name="Spatafora J.W."/>
            <person name="Yadav J.S."/>
            <person name="Aerts A."/>
            <person name="Benoit I."/>
            <person name="Boyd A."/>
            <person name="Carlson A."/>
            <person name="Copeland A."/>
            <person name="Coutinho P.M."/>
            <person name="de Vries R.P."/>
            <person name="Ferreira P."/>
            <person name="Findley K."/>
            <person name="Foster B."/>
            <person name="Gaskell J."/>
            <person name="Glotzer D."/>
            <person name="Gorecki P."/>
            <person name="Heitman J."/>
            <person name="Hesse C."/>
            <person name="Hori C."/>
            <person name="Igarashi K."/>
            <person name="Jurgens J.A."/>
            <person name="Kallen N."/>
            <person name="Kersten P."/>
            <person name="Kohler A."/>
            <person name="Kuees U."/>
            <person name="Kumar T.K.A."/>
            <person name="Kuo A."/>
            <person name="LaButti K."/>
            <person name="Larrondo L.F."/>
            <person name="Lindquist E."/>
            <person name="Ling A."/>
            <person name="Lombard V."/>
            <person name="Lucas S."/>
            <person name="Lundell T."/>
            <person name="Martin R."/>
            <person name="McLaughlin D.J."/>
            <person name="Morgenstern I."/>
            <person name="Morin E."/>
            <person name="Murat C."/>
            <person name="Nagy L.G."/>
            <person name="Nolan M."/>
            <person name="Ohm R.A."/>
            <person name="Patyshakuliyeva A."/>
            <person name="Rokas A."/>
            <person name="Ruiz-Duenas F.J."/>
            <person name="Sabat G."/>
            <person name="Salamov A."/>
            <person name="Samejima M."/>
            <person name="Schmutz J."/>
            <person name="Slot J.C."/>
            <person name="St John F."/>
            <person name="Stenlid J."/>
            <person name="Sun H."/>
            <person name="Sun S."/>
            <person name="Syed K."/>
            <person name="Tsang A."/>
            <person name="Wiebenga A."/>
            <person name="Young D."/>
            <person name="Pisabarro A."/>
            <person name="Eastwood D.C."/>
            <person name="Martin F."/>
            <person name="Cullen D."/>
            <person name="Grigoriev I.V."/>
            <person name="Hibbett D.S."/>
        </authorList>
    </citation>
    <scope>NUCLEOTIDE SEQUENCE [LARGE SCALE GENOMIC DNA]</scope>
    <source>
        <strain evidence="7">TFB10046</strain>
    </source>
</reference>
<dbReference type="Gene3D" id="1.10.1520.10">
    <property type="entry name" value="Ribonuclease III domain"/>
    <property type="match status" value="1"/>
</dbReference>
<accession>J0WLA8</accession>
<feature type="domain" description="DRBM" evidence="4">
    <location>
        <begin position="191"/>
        <end position="242"/>
    </location>
</feature>
<feature type="compositionally biased region" description="Pro residues" evidence="3">
    <location>
        <begin position="159"/>
        <end position="169"/>
    </location>
</feature>
<feature type="compositionally biased region" description="Basic and acidic residues" evidence="3">
    <location>
        <begin position="227"/>
        <end position="244"/>
    </location>
</feature>
<dbReference type="SUPFAM" id="SSF54768">
    <property type="entry name" value="dsRNA-binding domain-like"/>
    <property type="match status" value="1"/>
</dbReference>
<sequence>MSTAVPPKGKFPDSPDQIPPLRANPALPVLSPDGLLEVFTHPSLTISAEIHNNEHFQKLGNIALQYAIGRLTWTRGPEHRDKALETLLSDENIAEWAKEYGLRERLRFRPEVAASIDKSAELAALFKAYVGAVDSELGPAVLTRWIEDLINAPPLTEAQPPPTAPPSGPPEKAGVFSALLNQMSQINKHKLDFVAESTGPAHNLTWTVHVSIDGVQEASGKGPSKAVAKENAARGVCRKKDWNP</sequence>
<name>J0WLA8_AURST</name>
<evidence type="ECO:0000259" key="4">
    <source>
        <dbReference type="PROSITE" id="PS50137"/>
    </source>
</evidence>
<dbReference type="PROSITE" id="PS50142">
    <property type="entry name" value="RNASE_3_2"/>
    <property type="match status" value="1"/>
</dbReference>
<dbReference type="GO" id="GO:0003723">
    <property type="term" value="F:RNA binding"/>
    <property type="evidence" value="ECO:0007669"/>
    <property type="project" value="UniProtKB-UniRule"/>
</dbReference>
<dbReference type="InParanoid" id="J0WLA8"/>
<dbReference type="GO" id="GO:0004525">
    <property type="term" value="F:ribonuclease III activity"/>
    <property type="evidence" value="ECO:0007669"/>
    <property type="project" value="InterPro"/>
</dbReference>
<evidence type="ECO:0000256" key="1">
    <source>
        <dbReference type="ARBA" id="ARBA00022884"/>
    </source>
</evidence>
<dbReference type="Proteomes" id="UP000006514">
    <property type="component" value="Unassembled WGS sequence"/>
</dbReference>
<evidence type="ECO:0000313" key="7">
    <source>
        <dbReference type="Proteomes" id="UP000006514"/>
    </source>
</evidence>
<dbReference type="AlphaFoldDB" id="J0WLA8"/>
<dbReference type="OMA" id="YAMGWAP"/>
<dbReference type="SUPFAM" id="SSF69065">
    <property type="entry name" value="RNase III domain-like"/>
    <property type="match status" value="1"/>
</dbReference>
<evidence type="ECO:0000256" key="3">
    <source>
        <dbReference type="SAM" id="MobiDB-lite"/>
    </source>
</evidence>
<dbReference type="OrthoDB" id="2392202at2759"/>
<dbReference type="CDD" id="cd00593">
    <property type="entry name" value="RIBOc"/>
    <property type="match status" value="1"/>
</dbReference>
<evidence type="ECO:0000256" key="2">
    <source>
        <dbReference type="PROSITE-ProRule" id="PRU00266"/>
    </source>
</evidence>
<keyword evidence="7" id="KW-1185">Reference proteome</keyword>
<dbReference type="InterPro" id="IPR014720">
    <property type="entry name" value="dsRBD_dom"/>
</dbReference>
<feature type="region of interest" description="Disordered" evidence="3">
    <location>
        <begin position="218"/>
        <end position="244"/>
    </location>
</feature>
<dbReference type="Gene3D" id="3.30.160.20">
    <property type="match status" value="1"/>
</dbReference>
<keyword evidence="1 2" id="KW-0694">RNA-binding</keyword>
<dbReference type="GO" id="GO:0006396">
    <property type="term" value="P:RNA processing"/>
    <property type="evidence" value="ECO:0007669"/>
    <property type="project" value="InterPro"/>
</dbReference>
<dbReference type="KEGG" id="adl:AURDEDRAFT_177823"/>
<dbReference type="SMART" id="SM00358">
    <property type="entry name" value="DSRM"/>
    <property type="match status" value="1"/>
</dbReference>
<organism evidence="6 7">
    <name type="scientific">Auricularia subglabra (strain TFB-10046 / SS5)</name>
    <name type="common">White-rot fungus</name>
    <name type="synonym">Auricularia delicata (strain TFB10046)</name>
    <dbReference type="NCBI Taxonomy" id="717982"/>
    <lineage>
        <taxon>Eukaryota</taxon>
        <taxon>Fungi</taxon>
        <taxon>Dikarya</taxon>
        <taxon>Basidiomycota</taxon>
        <taxon>Agaricomycotina</taxon>
        <taxon>Agaricomycetes</taxon>
        <taxon>Auriculariales</taxon>
        <taxon>Auriculariaceae</taxon>
        <taxon>Auricularia</taxon>
    </lineage>
</organism>